<keyword evidence="13" id="KW-0326">Glycosidase</keyword>
<protein>
    <recommendedName>
        <fullName evidence="5">Adenine DNA glycosylase</fullName>
        <ecNumber evidence="4">3.2.2.31</ecNumber>
    </recommendedName>
</protein>
<evidence type="ECO:0000313" key="15">
    <source>
        <dbReference type="EMBL" id="SEJ09569.1"/>
    </source>
</evidence>
<dbReference type="Gene3D" id="1.10.1670.10">
    <property type="entry name" value="Helix-hairpin-Helix base-excision DNA repair enzymes (C-terminal)"/>
    <property type="match status" value="1"/>
</dbReference>
<dbReference type="SMART" id="SM00478">
    <property type="entry name" value="ENDO3c"/>
    <property type="match status" value="1"/>
</dbReference>
<keyword evidence="16" id="KW-1185">Reference proteome</keyword>
<dbReference type="GO" id="GO:0006284">
    <property type="term" value="P:base-excision repair"/>
    <property type="evidence" value="ECO:0007669"/>
    <property type="project" value="InterPro"/>
</dbReference>
<dbReference type="FunFam" id="1.10.340.30:FF:000003">
    <property type="entry name" value="A/G-specific adenine glycosylase"/>
    <property type="match status" value="1"/>
</dbReference>
<dbReference type="GO" id="GO:0051539">
    <property type="term" value="F:4 iron, 4 sulfur cluster binding"/>
    <property type="evidence" value="ECO:0007669"/>
    <property type="project" value="UniProtKB-KW"/>
</dbReference>
<dbReference type="GO" id="GO:0034039">
    <property type="term" value="F:8-oxo-7,8-dihydroguanine DNA N-glycosylase activity"/>
    <property type="evidence" value="ECO:0007669"/>
    <property type="project" value="TreeGrafter"/>
</dbReference>
<evidence type="ECO:0000256" key="5">
    <source>
        <dbReference type="ARBA" id="ARBA00022023"/>
    </source>
</evidence>
<dbReference type="EC" id="3.2.2.31" evidence="4"/>
<gene>
    <name evidence="15" type="ORF">SAMN05421637_0757</name>
</gene>
<organism evidence="15 16">
    <name type="scientific">Demequina mangrovi</name>
    <dbReference type="NCBI Taxonomy" id="1043493"/>
    <lineage>
        <taxon>Bacteria</taxon>
        <taxon>Bacillati</taxon>
        <taxon>Actinomycetota</taxon>
        <taxon>Actinomycetes</taxon>
        <taxon>Micrococcales</taxon>
        <taxon>Demequinaceae</taxon>
        <taxon>Demequina</taxon>
    </lineage>
</organism>
<evidence type="ECO:0000256" key="13">
    <source>
        <dbReference type="ARBA" id="ARBA00023295"/>
    </source>
</evidence>
<name>A0A1H6VY55_9MICO</name>
<dbReference type="CDD" id="cd00056">
    <property type="entry name" value="ENDO3c"/>
    <property type="match status" value="1"/>
</dbReference>
<keyword evidence="11" id="KW-0411">Iron-sulfur</keyword>
<evidence type="ECO:0000256" key="7">
    <source>
        <dbReference type="ARBA" id="ARBA00022723"/>
    </source>
</evidence>
<comment type="similarity">
    <text evidence="3">Belongs to the Nth/MutY family.</text>
</comment>
<dbReference type="GO" id="GO:0006298">
    <property type="term" value="P:mismatch repair"/>
    <property type="evidence" value="ECO:0007669"/>
    <property type="project" value="TreeGrafter"/>
</dbReference>
<dbReference type="eggNOG" id="COG1194">
    <property type="taxonomic scope" value="Bacteria"/>
</dbReference>
<dbReference type="GO" id="GO:0046872">
    <property type="term" value="F:metal ion binding"/>
    <property type="evidence" value="ECO:0007669"/>
    <property type="project" value="UniProtKB-KW"/>
</dbReference>
<evidence type="ECO:0000256" key="1">
    <source>
        <dbReference type="ARBA" id="ARBA00000843"/>
    </source>
</evidence>
<dbReference type="InterPro" id="IPR011257">
    <property type="entry name" value="DNA_glycosylase"/>
</dbReference>
<dbReference type="SMART" id="SM00525">
    <property type="entry name" value="FES"/>
    <property type="match status" value="1"/>
</dbReference>
<feature type="domain" description="HhH-GPD" evidence="14">
    <location>
        <begin position="56"/>
        <end position="208"/>
    </location>
</feature>
<dbReference type="InterPro" id="IPR003651">
    <property type="entry name" value="Endonuclease3_FeS-loop_motif"/>
</dbReference>
<proteinExistence type="inferred from homology"/>
<dbReference type="GO" id="GO:0000701">
    <property type="term" value="F:purine-specific mismatch base pair DNA N-glycosylase activity"/>
    <property type="evidence" value="ECO:0007669"/>
    <property type="project" value="UniProtKB-EC"/>
</dbReference>
<dbReference type="PANTHER" id="PTHR42944:SF1">
    <property type="entry name" value="ADENINE DNA GLYCOSYLASE"/>
    <property type="match status" value="1"/>
</dbReference>
<dbReference type="PANTHER" id="PTHR42944">
    <property type="entry name" value="ADENINE DNA GLYCOSYLASE"/>
    <property type="match status" value="1"/>
</dbReference>
<evidence type="ECO:0000259" key="14">
    <source>
        <dbReference type="SMART" id="SM00478"/>
    </source>
</evidence>
<evidence type="ECO:0000256" key="9">
    <source>
        <dbReference type="ARBA" id="ARBA00022801"/>
    </source>
</evidence>
<evidence type="ECO:0000256" key="3">
    <source>
        <dbReference type="ARBA" id="ARBA00008343"/>
    </source>
</evidence>
<dbReference type="InterPro" id="IPR023170">
    <property type="entry name" value="HhH_base_excis_C"/>
</dbReference>
<evidence type="ECO:0000256" key="6">
    <source>
        <dbReference type="ARBA" id="ARBA00022485"/>
    </source>
</evidence>
<comment type="cofactor">
    <cofactor evidence="2">
        <name>[4Fe-4S] cluster</name>
        <dbReference type="ChEBI" id="CHEBI:49883"/>
    </cofactor>
</comment>
<dbReference type="InterPro" id="IPR000445">
    <property type="entry name" value="HhH_motif"/>
</dbReference>
<dbReference type="SUPFAM" id="SSF48150">
    <property type="entry name" value="DNA-glycosylase"/>
    <property type="match status" value="1"/>
</dbReference>
<comment type="catalytic activity">
    <reaction evidence="1">
        <text>Hydrolyzes free adenine bases from 7,8-dihydro-8-oxoguanine:adenine mismatched double-stranded DNA, leaving an apurinic site.</text>
        <dbReference type="EC" id="3.2.2.31"/>
    </reaction>
</comment>
<dbReference type="Proteomes" id="UP000183315">
    <property type="component" value="Unassembled WGS sequence"/>
</dbReference>
<keyword evidence="12" id="KW-0234">DNA repair</keyword>
<keyword evidence="7" id="KW-0479">Metal-binding</keyword>
<evidence type="ECO:0000256" key="8">
    <source>
        <dbReference type="ARBA" id="ARBA00022763"/>
    </source>
</evidence>
<dbReference type="InterPro" id="IPR003265">
    <property type="entry name" value="HhH-GPD_domain"/>
</dbReference>
<dbReference type="EMBL" id="FNZI01000002">
    <property type="protein sequence ID" value="SEJ09569.1"/>
    <property type="molecule type" value="Genomic_DNA"/>
</dbReference>
<dbReference type="InterPro" id="IPR004036">
    <property type="entry name" value="Endonuclease-III-like_CS2"/>
</dbReference>
<dbReference type="STRING" id="1043493.SAMN05421637_0757"/>
<dbReference type="GO" id="GO:0032357">
    <property type="term" value="F:oxidized purine DNA binding"/>
    <property type="evidence" value="ECO:0007669"/>
    <property type="project" value="TreeGrafter"/>
</dbReference>
<accession>A0A1H6VY55</accession>
<dbReference type="PROSITE" id="PS01155">
    <property type="entry name" value="ENDONUCLEASE_III_2"/>
    <property type="match status" value="1"/>
</dbReference>
<sequence length="309" mass="33464">MMEGVPTVSRNAPMPATTEDASRVDAVRKWFHEAGRELPWRDGGTSPWGVLVSEIMLQQTPVVRVEPVWHAWMERWPTPAALAASTQADAIRAWGRLGYPRRAKRLWECAVALVERHDGEVPSTLEELRTLPGIGDYTAAAVVSFAFRGRATVLDTNVRRVIGRAWRGEALPAAHQTVAERALAASLVPQDDEGAADWAAASMELGALVCTARVARCDECPLASSCAWLAAGRPGLAEAPRRTQPWHGTDRQVRGRIMAVLRAASSPVNVTGHATLEDVEPGQLDRCLEGLVEDGLVTVVSADRGTYAL</sequence>
<reference evidence="16" key="1">
    <citation type="submission" date="2016-10" db="EMBL/GenBank/DDBJ databases">
        <authorList>
            <person name="Varghese N."/>
        </authorList>
    </citation>
    <scope>NUCLEOTIDE SEQUENCE [LARGE SCALE GENOMIC DNA]</scope>
    <source>
        <strain evidence="16">DSM 24868</strain>
    </source>
</reference>
<evidence type="ECO:0000313" key="16">
    <source>
        <dbReference type="Proteomes" id="UP000183315"/>
    </source>
</evidence>
<dbReference type="Pfam" id="PF00730">
    <property type="entry name" value="HhH-GPD"/>
    <property type="match status" value="1"/>
</dbReference>
<keyword evidence="6" id="KW-0004">4Fe-4S</keyword>
<dbReference type="AlphaFoldDB" id="A0A1H6VY55"/>
<dbReference type="Gene3D" id="1.10.340.30">
    <property type="entry name" value="Hypothetical protein, domain 2"/>
    <property type="match status" value="1"/>
</dbReference>
<keyword evidence="10" id="KW-0408">Iron</keyword>
<dbReference type="GO" id="GO:0035485">
    <property type="term" value="F:adenine/guanine mispair binding"/>
    <property type="evidence" value="ECO:0007669"/>
    <property type="project" value="TreeGrafter"/>
</dbReference>
<evidence type="ECO:0000256" key="12">
    <source>
        <dbReference type="ARBA" id="ARBA00023204"/>
    </source>
</evidence>
<evidence type="ECO:0000256" key="2">
    <source>
        <dbReference type="ARBA" id="ARBA00001966"/>
    </source>
</evidence>
<keyword evidence="9" id="KW-0378">Hydrolase</keyword>
<keyword evidence="8" id="KW-0227">DNA damage</keyword>
<evidence type="ECO:0000256" key="4">
    <source>
        <dbReference type="ARBA" id="ARBA00012045"/>
    </source>
</evidence>
<dbReference type="InterPro" id="IPR044298">
    <property type="entry name" value="MIG/MutY"/>
</dbReference>
<evidence type="ECO:0000256" key="11">
    <source>
        <dbReference type="ARBA" id="ARBA00023014"/>
    </source>
</evidence>
<dbReference type="Pfam" id="PF00633">
    <property type="entry name" value="HHH"/>
    <property type="match status" value="1"/>
</dbReference>
<evidence type="ECO:0000256" key="10">
    <source>
        <dbReference type="ARBA" id="ARBA00023004"/>
    </source>
</evidence>